<organism evidence="2 3">
    <name type="scientific">Mycolicibacterium hodleri</name>
    <dbReference type="NCBI Taxonomy" id="49897"/>
    <lineage>
        <taxon>Bacteria</taxon>
        <taxon>Bacillati</taxon>
        <taxon>Actinomycetota</taxon>
        <taxon>Actinomycetes</taxon>
        <taxon>Mycobacteriales</taxon>
        <taxon>Mycobacteriaceae</taxon>
        <taxon>Mycolicibacterium</taxon>
    </lineage>
</organism>
<feature type="transmembrane region" description="Helical" evidence="1">
    <location>
        <begin position="113"/>
        <end position="138"/>
    </location>
</feature>
<keyword evidence="3" id="KW-1185">Reference proteome</keyword>
<evidence type="ECO:0008006" key="4">
    <source>
        <dbReference type="Google" id="ProtNLM"/>
    </source>
</evidence>
<reference evidence="2 3" key="1">
    <citation type="submission" date="2018-10" db="EMBL/GenBank/DDBJ databases">
        <title>Draft genome of Mycobacterium hodleri strain B.</title>
        <authorList>
            <person name="Amande T.J."/>
            <person name="Mcgenity T.J."/>
        </authorList>
    </citation>
    <scope>NUCLEOTIDE SEQUENCE [LARGE SCALE GENOMIC DNA]</scope>
    <source>
        <strain evidence="2 3">B</strain>
    </source>
</reference>
<dbReference type="EMBL" id="VIFX01000033">
    <property type="protein sequence ID" value="TQR84239.1"/>
    <property type="molecule type" value="Genomic_DNA"/>
</dbReference>
<accession>A0A544VW95</accession>
<name>A0A544VW95_9MYCO</name>
<comment type="caution">
    <text evidence="2">The sequence shown here is derived from an EMBL/GenBank/DDBJ whole genome shotgun (WGS) entry which is preliminary data.</text>
</comment>
<evidence type="ECO:0000313" key="3">
    <source>
        <dbReference type="Proteomes" id="UP000315759"/>
    </source>
</evidence>
<feature type="transmembrane region" description="Helical" evidence="1">
    <location>
        <begin position="53"/>
        <end position="74"/>
    </location>
</feature>
<feature type="transmembrane region" description="Helical" evidence="1">
    <location>
        <begin position="81"/>
        <end position="101"/>
    </location>
</feature>
<sequence length="144" mass="14769">MARLRPGWFVVFCSTVLLVSAWLPWLVTSADGGGRANAIGGKYGSIGVPPNGFGVGQLIVVLSSLLIVAAAMSARSLRPKIASTAALGISVILAVLVLWYYRLYVGNPIAAGYGLYVGGGAVVAAAVLSVFAMVAAWAGMGRTR</sequence>
<keyword evidence="1" id="KW-1133">Transmembrane helix</keyword>
<dbReference type="RefSeq" id="WP_142554317.1">
    <property type="nucleotide sequence ID" value="NZ_VIFX01000033.1"/>
</dbReference>
<evidence type="ECO:0000313" key="2">
    <source>
        <dbReference type="EMBL" id="TQR84239.1"/>
    </source>
</evidence>
<keyword evidence="1" id="KW-0812">Transmembrane</keyword>
<keyword evidence="1" id="KW-0472">Membrane</keyword>
<protein>
    <recommendedName>
        <fullName evidence="4">Transmembrane protein</fullName>
    </recommendedName>
</protein>
<proteinExistence type="predicted"/>
<evidence type="ECO:0000256" key="1">
    <source>
        <dbReference type="SAM" id="Phobius"/>
    </source>
</evidence>
<gene>
    <name evidence="2" type="ORF">D8S82_22975</name>
</gene>
<dbReference type="AlphaFoldDB" id="A0A544VW95"/>
<dbReference type="Proteomes" id="UP000315759">
    <property type="component" value="Unassembled WGS sequence"/>
</dbReference>